<feature type="compositionally biased region" description="Low complexity" evidence="4">
    <location>
        <begin position="903"/>
        <end position="916"/>
    </location>
</feature>
<dbReference type="PANTHER" id="PTHR46170:SF1">
    <property type="entry name" value="GATOR COMPLEX PROTEIN WDR59"/>
    <property type="match status" value="1"/>
</dbReference>
<dbReference type="InterPro" id="IPR019775">
    <property type="entry name" value="WD40_repeat_CS"/>
</dbReference>
<dbReference type="InterPro" id="IPR049567">
    <property type="entry name" value="WDR59-like"/>
</dbReference>
<organism evidence="6">
    <name type="scientific">Aphanomyces invadans</name>
    <dbReference type="NCBI Taxonomy" id="157072"/>
    <lineage>
        <taxon>Eukaryota</taxon>
        <taxon>Sar</taxon>
        <taxon>Stramenopiles</taxon>
        <taxon>Oomycota</taxon>
        <taxon>Saprolegniomycetes</taxon>
        <taxon>Saprolegniales</taxon>
        <taxon>Verrucalvaceae</taxon>
        <taxon>Aphanomyces</taxon>
    </lineage>
</organism>
<dbReference type="GO" id="GO:1904263">
    <property type="term" value="P:positive regulation of TORC1 signaling"/>
    <property type="evidence" value="ECO:0007669"/>
    <property type="project" value="TreeGrafter"/>
</dbReference>
<dbReference type="OrthoDB" id="311712at2759"/>
<gene>
    <name evidence="6" type="ORF">H310_01754</name>
</gene>
<dbReference type="InterPro" id="IPR015943">
    <property type="entry name" value="WD40/YVTN_repeat-like_dom_sf"/>
</dbReference>
<dbReference type="GeneID" id="20078804"/>
<dbReference type="Gene3D" id="2.130.10.10">
    <property type="entry name" value="YVTN repeat-like/Quinoprotein amine dehydrogenase"/>
    <property type="match status" value="2"/>
</dbReference>
<dbReference type="GO" id="GO:0035859">
    <property type="term" value="C:Seh1-associated complex"/>
    <property type="evidence" value="ECO:0007669"/>
    <property type="project" value="TreeGrafter"/>
</dbReference>
<reference evidence="6" key="1">
    <citation type="submission" date="2013-12" db="EMBL/GenBank/DDBJ databases">
        <title>The Genome Sequence of Aphanomyces invadans NJM9701.</title>
        <authorList>
            <consortium name="The Broad Institute Genomics Platform"/>
            <person name="Russ C."/>
            <person name="Tyler B."/>
            <person name="van West P."/>
            <person name="Dieguez-Uribeondo J."/>
            <person name="Young S.K."/>
            <person name="Zeng Q."/>
            <person name="Gargeya S."/>
            <person name="Fitzgerald M."/>
            <person name="Abouelleil A."/>
            <person name="Alvarado L."/>
            <person name="Chapman S.B."/>
            <person name="Gainer-Dewar J."/>
            <person name="Goldberg J."/>
            <person name="Griggs A."/>
            <person name="Gujja S."/>
            <person name="Hansen M."/>
            <person name="Howarth C."/>
            <person name="Imamovic A."/>
            <person name="Ireland A."/>
            <person name="Larimer J."/>
            <person name="McCowan C."/>
            <person name="Murphy C."/>
            <person name="Pearson M."/>
            <person name="Poon T.W."/>
            <person name="Priest M."/>
            <person name="Roberts A."/>
            <person name="Saif S."/>
            <person name="Shea T."/>
            <person name="Sykes S."/>
            <person name="Wortman J."/>
            <person name="Nusbaum C."/>
            <person name="Birren B."/>
        </authorList>
    </citation>
    <scope>NUCLEOTIDE SEQUENCE [LARGE SCALE GENOMIC DNA]</scope>
    <source>
        <strain evidence="6">NJM9701</strain>
    </source>
</reference>
<protein>
    <recommendedName>
        <fullName evidence="5">WDR59/RTC1-like RING zinc finger domain-containing protein</fullName>
    </recommendedName>
</protein>
<accession>A0A024UNB2</accession>
<feature type="compositionally biased region" description="Polar residues" evidence="4">
    <location>
        <begin position="873"/>
        <end position="901"/>
    </location>
</feature>
<keyword evidence="1 3" id="KW-0853">WD repeat</keyword>
<dbReference type="AlphaFoldDB" id="A0A024UNB2"/>
<dbReference type="RefSeq" id="XP_008863211.1">
    <property type="nucleotide sequence ID" value="XM_008864989.1"/>
</dbReference>
<dbReference type="SUPFAM" id="SSF50978">
    <property type="entry name" value="WD40 repeat-like"/>
    <property type="match status" value="1"/>
</dbReference>
<dbReference type="Pfam" id="PF00400">
    <property type="entry name" value="WD40"/>
    <property type="match status" value="2"/>
</dbReference>
<evidence type="ECO:0000256" key="3">
    <source>
        <dbReference type="PROSITE-ProRule" id="PRU00221"/>
    </source>
</evidence>
<dbReference type="EMBL" id="KI913954">
    <property type="protein sequence ID" value="ETW07118.1"/>
    <property type="molecule type" value="Genomic_DNA"/>
</dbReference>
<feature type="compositionally biased region" description="Low complexity" evidence="4">
    <location>
        <begin position="697"/>
        <end position="715"/>
    </location>
</feature>
<dbReference type="eggNOG" id="KOG0309">
    <property type="taxonomic scope" value="Eukaryota"/>
</dbReference>
<proteinExistence type="predicted"/>
<dbReference type="VEuPathDB" id="FungiDB:H310_01754"/>
<evidence type="ECO:0000256" key="4">
    <source>
        <dbReference type="SAM" id="MobiDB-lite"/>
    </source>
</evidence>
<feature type="region of interest" description="Disordered" evidence="4">
    <location>
        <begin position="873"/>
        <end position="920"/>
    </location>
</feature>
<feature type="region of interest" description="Disordered" evidence="4">
    <location>
        <begin position="676"/>
        <end position="715"/>
    </location>
</feature>
<dbReference type="GO" id="GO:0034198">
    <property type="term" value="P:cellular response to amino acid starvation"/>
    <property type="evidence" value="ECO:0007669"/>
    <property type="project" value="TreeGrafter"/>
</dbReference>
<evidence type="ECO:0000259" key="5">
    <source>
        <dbReference type="Pfam" id="PF17120"/>
    </source>
</evidence>
<dbReference type="SMART" id="SM00320">
    <property type="entry name" value="WD40"/>
    <property type="match status" value="6"/>
</dbReference>
<dbReference type="InterPro" id="IPR001680">
    <property type="entry name" value="WD40_rpt"/>
</dbReference>
<evidence type="ECO:0000256" key="2">
    <source>
        <dbReference type="ARBA" id="ARBA00022737"/>
    </source>
</evidence>
<dbReference type="STRING" id="157072.A0A024UNB2"/>
<dbReference type="InterPro" id="IPR036322">
    <property type="entry name" value="WD40_repeat_dom_sf"/>
</dbReference>
<dbReference type="GO" id="GO:0005774">
    <property type="term" value="C:vacuolar membrane"/>
    <property type="evidence" value="ECO:0007669"/>
    <property type="project" value="TreeGrafter"/>
</dbReference>
<dbReference type="PROSITE" id="PS50294">
    <property type="entry name" value="WD_REPEATS_REGION"/>
    <property type="match status" value="2"/>
</dbReference>
<evidence type="ECO:0000256" key="1">
    <source>
        <dbReference type="ARBA" id="ARBA00022574"/>
    </source>
</evidence>
<dbReference type="PANTHER" id="PTHR46170">
    <property type="entry name" value="GATOR COMPLEX PROTEIN WDR59"/>
    <property type="match status" value="1"/>
</dbReference>
<dbReference type="Pfam" id="PF17120">
    <property type="entry name" value="zf-RING_16"/>
    <property type="match status" value="1"/>
</dbReference>
<feature type="repeat" description="WD" evidence="3">
    <location>
        <begin position="223"/>
        <end position="257"/>
    </location>
</feature>
<dbReference type="PROSITE" id="PS50082">
    <property type="entry name" value="WD_REPEATS_2"/>
    <property type="match status" value="2"/>
</dbReference>
<feature type="repeat" description="WD" evidence="3">
    <location>
        <begin position="136"/>
        <end position="178"/>
    </location>
</feature>
<dbReference type="PROSITE" id="PS00678">
    <property type="entry name" value="WD_REPEATS_1"/>
    <property type="match status" value="2"/>
</dbReference>
<name>A0A024UNB2_9STRA</name>
<feature type="domain" description="WDR59/RTC1-like RING zinc finger" evidence="5">
    <location>
        <begin position="1000"/>
        <end position="1047"/>
    </location>
</feature>
<dbReference type="GO" id="GO:0035591">
    <property type="term" value="F:signaling adaptor activity"/>
    <property type="evidence" value="ECO:0007669"/>
    <property type="project" value="TreeGrafter"/>
</dbReference>
<evidence type="ECO:0000313" key="6">
    <source>
        <dbReference type="EMBL" id="ETW07118.1"/>
    </source>
</evidence>
<sequence>MMDDGGGRAGIPAVLRRSSSSASTSWNDSTIHSSISVKYDVNASALSVDATGSVGVLGARKGLYVIDLESPYQPARTLHHQTKWDVTVVKCNPHVLYKGVVASTSNHNTLLWNMDYNTSTHIGGMLSSHQPLMSTLRAHTRPVSDVAWSPSEPTVLASSSADTTTHLWDIRTPQKPAQSLFAFTTSATQVEWNRLDAYSLATAHAGEVRLWDTRACDKPTVTITAHMQKIHGIDWSPTNMYELVTCSEDKTVKFWNVMRPRVCQGTITTGAPVWRARYTPFGDGLITSFHRQDYFLRLWSLARDSNNSTNAVEPKPVFDFFGHKDLVRGFAWRQQPGGGVFQLISWGKQQELRMWKIDPVLLEACGYVRHQVHHQYLHQHHNSSIDLSTLDEIAVSPYEAPPPQPSASMNGTHGPRPGSHVNLSAYKFDLGCLKADFIPLPLPPPPVSSNGAYEMTHATASATMPVPATQQLVHRHDVMMDVEEWHPGDALTSSKAVLATNGTHGLNADDDPFSSIGRLSTPTNNATVREPIRRVSGGCFSGPNCLVYFDSRVAIGQSKVLHTSSRHLPLPSTTNSTNSILPQTTTPSILSRQFLTATSPSFLWTSAQPPPTFAMTSIGATTPRYNSSSTFITSTPHHASRSNHVLEATHHFDVAQDDYDELDTNDAGSRTLDTMTGNHHLMQHSPPFPSRRRHPHLSLGPSTATNGGAAPANNPTANGKYLASLDSTLLLRVKILDCSTMCHSHSPPFCHRSPLVTTPAAHAKAAIAAGDVEQGQMWSILAVSTAAAAASPGHLHHENRDMKVDANKFVPTPWHAHPFGSSLVQHVLELFEAAGDVPTLAAIVCAVSLPSAVPPPSPTDQIKNLQSSVLSTVRSTGSTGAPPTSVITTALSSQPQATESMKPTALTTPSTASTPTARRKRASTLLGNTDADVVRYDGYKLAQADLLYRQGATNARCELLKHLQSPSEPHVGLTLAMYCCKCGRPCDELYCNACKGFSVQCAVCELVVRGQSMFCFKCGHGGHSDHIVAWFATENACPTGCGCWCKQVADAAKFQIPPTPTHIPRPTSNSC</sequence>
<keyword evidence="2" id="KW-0677">Repeat</keyword>
<dbReference type="InterPro" id="IPR049566">
    <property type="entry name" value="WDR59_RTC1-like_RING_Znf"/>
</dbReference>